<dbReference type="OrthoDB" id="6379547at2759"/>
<accession>A0A0F9W8P8</accession>
<dbReference type="GeneID" id="36318790"/>
<reference evidence="1 2" key="1">
    <citation type="journal article" date="2015" name="Environ. Microbiol.">
        <title>Genome analyses suggest the presence of polyploidy and recent human-driven expansions in eight global populations of the honeybee pathogen Nosema ceranae.</title>
        <authorList>
            <person name="Pelin A."/>
            <person name="Selman M."/>
            <person name="Aris-Brosou S."/>
            <person name="Farinelli L."/>
            <person name="Corradi N."/>
        </authorList>
    </citation>
    <scope>NUCLEOTIDE SEQUENCE [LARGE SCALE GENOMIC DNA]</scope>
    <source>
        <strain evidence="1 2">PA08 1199</strain>
    </source>
</reference>
<evidence type="ECO:0000313" key="1">
    <source>
        <dbReference type="EMBL" id="KKO74086.1"/>
    </source>
</evidence>
<dbReference type="VEuPathDB" id="MicrosporidiaDB:AAJ76_1210008401"/>
<dbReference type="EMBL" id="JPQZ01000121">
    <property type="protein sequence ID" value="KKO74086.1"/>
    <property type="molecule type" value="Genomic_DNA"/>
</dbReference>
<dbReference type="RefSeq" id="XP_024329828.1">
    <property type="nucleotide sequence ID" value="XM_024473892.1"/>
</dbReference>
<proteinExistence type="predicted"/>
<name>A0A0F9W8P8_9MICR</name>
<organism evidence="1 2">
    <name type="scientific">Vairimorpha ceranae</name>
    <dbReference type="NCBI Taxonomy" id="40302"/>
    <lineage>
        <taxon>Eukaryota</taxon>
        <taxon>Fungi</taxon>
        <taxon>Fungi incertae sedis</taxon>
        <taxon>Microsporidia</taxon>
        <taxon>Nosematidae</taxon>
        <taxon>Vairimorpha</taxon>
    </lineage>
</organism>
<gene>
    <name evidence="1" type="ORF">AAJ76_1210008401</name>
</gene>
<keyword evidence="2" id="KW-1185">Reference proteome</keyword>
<dbReference type="Proteomes" id="UP000034350">
    <property type="component" value="Unassembled WGS sequence"/>
</dbReference>
<dbReference type="AlphaFoldDB" id="A0A0F9W8P8"/>
<sequence length="66" mass="7348">MTYPSRVIDFCDCSENTYIKIKDLILQVISKQETEMVKVGGEGIGVQFDETAICNGELISNLIYNG</sequence>
<comment type="caution">
    <text evidence="1">The sequence shown here is derived from an EMBL/GenBank/DDBJ whole genome shotgun (WGS) entry which is preliminary data.</text>
</comment>
<dbReference type="VEuPathDB" id="MicrosporidiaDB:NCER_101505"/>
<protein>
    <submittedName>
        <fullName evidence="1">Uncharacterized protein</fullName>
    </submittedName>
</protein>
<evidence type="ECO:0000313" key="2">
    <source>
        <dbReference type="Proteomes" id="UP000034350"/>
    </source>
</evidence>